<dbReference type="InterPro" id="IPR044159">
    <property type="entry name" value="IQM"/>
</dbReference>
<keyword evidence="7" id="KW-1185">Reference proteome</keyword>
<feature type="non-terminal residue" evidence="6">
    <location>
        <position position="211"/>
    </location>
</feature>
<protein>
    <submittedName>
        <fullName evidence="6">Uncharacterized protein</fullName>
    </submittedName>
</protein>
<gene>
    <name evidence="6" type="ORF">K7432_017724</name>
</gene>
<evidence type="ECO:0000256" key="5">
    <source>
        <dbReference type="SAM" id="MobiDB-lite"/>
    </source>
</evidence>
<organism evidence="6 7">
    <name type="scientific">Basidiobolus ranarum</name>
    <dbReference type="NCBI Taxonomy" id="34480"/>
    <lineage>
        <taxon>Eukaryota</taxon>
        <taxon>Fungi</taxon>
        <taxon>Fungi incertae sedis</taxon>
        <taxon>Zoopagomycota</taxon>
        <taxon>Entomophthoromycotina</taxon>
        <taxon>Basidiobolomycetes</taxon>
        <taxon>Basidiobolales</taxon>
        <taxon>Basidiobolaceae</taxon>
        <taxon>Basidiobolus</taxon>
    </lineage>
</organism>
<keyword evidence="4" id="KW-0539">Nucleus</keyword>
<feature type="compositionally biased region" description="Basic and acidic residues" evidence="5">
    <location>
        <begin position="57"/>
        <end position="76"/>
    </location>
</feature>
<dbReference type="EMBL" id="JASJQH010004223">
    <property type="protein sequence ID" value="KAK9759383.1"/>
    <property type="molecule type" value="Genomic_DNA"/>
</dbReference>
<sequence>MDNPDSTAVREENKGDVINSNDNPTGIRGFIGKLFGSNKNSETRADGEQDTSSEDPSENKTKSKKSQEEQKQRIKDLWGKVRDHVVSTDKTGGVLPLADVVEIMEPVWKSKAADNKNVQPMEDQYWLEVLDPKHRWGGALAKHHKVWQSLDTDTDFFTWLDIDKGYRSHPKLWPMRLLEKLTSVSILEPEEREDYGVIANDDGKLIFKKSG</sequence>
<evidence type="ECO:0000256" key="3">
    <source>
        <dbReference type="ARBA" id="ARBA00022490"/>
    </source>
</evidence>
<comment type="caution">
    <text evidence="6">The sequence shown here is derived from an EMBL/GenBank/DDBJ whole genome shotgun (WGS) entry which is preliminary data.</text>
</comment>
<evidence type="ECO:0000256" key="2">
    <source>
        <dbReference type="ARBA" id="ARBA00004496"/>
    </source>
</evidence>
<name>A0ABR2WD05_9FUNG</name>
<proteinExistence type="predicted"/>
<reference evidence="6 7" key="1">
    <citation type="submission" date="2023-04" db="EMBL/GenBank/DDBJ databases">
        <title>Genome of Basidiobolus ranarum AG-B5.</title>
        <authorList>
            <person name="Stajich J.E."/>
            <person name="Carter-House D."/>
            <person name="Gryganskyi A."/>
        </authorList>
    </citation>
    <scope>NUCLEOTIDE SEQUENCE [LARGE SCALE GENOMIC DNA]</scope>
    <source>
        <strain evidence="6 7">AG-B5</strain>
    </source>
</reference>
<dbReference type="Proteomes" id="UP001479436">
    <property type="component" value="Unassembled WGS sequence"/>
</dbReference>
<dbReference type="PANTHER" id="PTHR31250:SF27">
    <property type="entry name" value="IQ DOMAIN-CONTAINING PROTEIN IQM5"/>
    <property type="match status" value="1"/>
</dbReference>
<evidence type="ECO:0000256" key="1">
    <source>
        <dbReference type="ARBA" id="ARBA00004123"/>
    </source>
</evidence>
<evidence type="ECO:0000313" key="7">
    <source>
        <dbReference type="Proteomes" id="UP001479436"/>
    </source>
</evidence>
<evidence type="ECO:0000256" key="4">
    <source>
        <dbReference type="ARBA" id="ARBA00023242"/>
    </source>
</evidence>
<accession>A0ABR2WD05</accession>
<comment type="subcellular location">
    <subcellularLocation>
        <location evidence="2">Cytoplasm</location>
    </subcellularLocation>
    <subcellularLocation>
        <location evidence="1">Nucleus</location>
    </subcellularLocation>
</comment>
<feature type="region of interest" description="Disordered" evidence="5">
    <location>
        <begin position="1"/>
        <end position="76"/>
    </location>
</feature>
<evidence type="ECO:0000313" key="6">
    <source>
        <dbReference type="EMBL" id="KAK9759383.1"/>
    </source>
</evidence>
<keyword evidence="3" id="KW-0963">Cytoplasm</keyword>
<dbReference type="PANTHER" id="PTHR31250">
    <property type="entry name" value="IQ DOMAIN-CONTAINING PROTEIN IQM3"/>
    <property type="match status" value="1"/>
</dbReference>